<gene>
    <name evidence="5" type="primary">Pde6b_1</name>
    <name evidence="5" type="ORF">HORVUL_R07198</name>
</gene>
<sequence>RKRTMFQKIVDESKTYDSATAWTEYLSLETTKKEVVMAMMMTACDLSAITKPWEVQSKVRCLIMRKGQQKKKKIDTHKPMMDRRKAAELPKLQVGFIDFVCTFVYKEFSRFHEEIQPMLDGLLNNRNEWKTRADEYDAKIKALEEEKKKEEERMAAKR</sequence>
<evidence type="ECO:0000259" key="4">
    <source>
        <dbReference type="PROSITE" id="PS51845"/>
    </source>
</evidence>
<comment type="caution">
    <text evidence="5">The sequence shown here is derived from an EMBL/GenBank/DDBJ whole genome shotgun (WGS) entry which is preliminary data.</text>
</comment>
<evidence type="ECO:0000256" key="2">
    <source>
        <dbReference type="ARBA" id="ARBA00022801"/>
    </source>
</evidence>
<feature type="non-terminal residue" evidence="5">
    <location>
        <position position="1"/>
    </location>
</feature>
<dbReference type="Pfam" id="PF00233">
    <property type="entry name" value="PDEase_I"/>
    <property type="match status" value="1"/>
</dbReference>
<name>A0A7L3M9R0_9PASS</name>
<dbReference type="AlphaFoldDB" id="A0A7L3M9R0"/>
<reference evidence="5 6" key="1">
    <citation type="submission" date="2019-09" db="EMBL/GenBank/DDBJ databases">
        <title>Bird 10,000 Genomes (B10K) Project - Family phase.</title>
        <authorList>
            <person name="Zhang G."/>
        </authorList>
    </citation>
    <scope>NUCLEOTIDE SEQUENCE [LARGE SCALE GENOMIC DNA]</scope>
    <source>
        <strain evidence="5">B10K-DU-029-69</strain>
        <tissue evidence="5">Muscle</tissue>
    </source>
</reference>
<dbReference type="Proteomes" id="UP000558460">
    <property type="component" value="Unassembled WGS sequence"/>
</dbReference>
<evidence type="ECO:0000313" key="6">
    <source>
        <dbReference type="Proteomes" id="UP000558460"/>
    </source>
</evidence>
<keyword evidence="3" id="KW-0175">Coiled coil</keyword>
<dbReference type="Gene3D" id="1.10.1300.10">
    <property type="entry name" value="3'5'-cyclic nucleotide phosphodiesterase, catalytic domain"/>
    <property type="match status" value="1"/>
</dbReference>
<dbReference type="PANTHER" id="PTHR11347">
    <property type="entry name" value="CYCLIC NUCLEOTIDE PHOSPHODIESTERASE"/>
    <property type="match status" value="1"/>
</dbReference>
<dbReference type="GO" id="GO:0046872">
    <property type="term" value="F:metal ion binding"/>
    <property type="evidence" value="ECO:0007669"/>
    <property type="project" value="UniProtKB-KW"/>
</dbReference>
<evidence type="ECO:0000256" key="3">
    <source>
        <dbReference type="SAM" id="Coils"/>
    </source>
</evidence>
<keyword evidence="2" id="KW-0378">Hydrolase</keyword>
<dbReference type="SUPFAM" id="SSF109604">
    <property type="entry name" value="HD-domain/PDEase-like"/>
    <property type="match status" value="1"/>
</dbReference>
<organism evidence="5 6">
    <name type="scientific">Horornis vulcanius</name>
    <dbReference type="NCBI Taxonomy" id="2585811"/>
    <lineage>
        <taxon>Eukaryota</taxon>
        <taxon>Metazoa</taxon>
        <taxon>Chordata</taxon>
        <taxon>Craniata</taxon>
        <taxon>Vertebrata</taxon>
        <taxon>Euteleostomi</taxon>
        <taxon>Archelosauria</taxon>
        <taxon>Archosauria</taxon>
        <taxon>Dinosauria</taxon>
        <taxon>Saurischia</taxon>
        <taxon>Theropoda</taxon>
        <taxon>Coelurosauria</taxon>
        <taxon>Aves</taxon>
        <taxon>Neognathae</taxon>
        <taxon>Neoaves</taxon>
        <taxon>Telluraves</taxon>
        <taxon>Australaves</taxon>
        <taxon>Passeriformes</taxon>
        <taxon>Sylvioidea</taxon>
        <taxon>Scotocercidae</taxon>
        <taxon>Horornis</taxon>
    </lineage>
</organism>
<feature type="domain" description="PDEase" evidence="4">
    <location>
        <begin position="1"/>
        <end position="136"/>
    </location>
</feature>
<dbReference type="InterPro" id="IPR002073">
    <property type="entry name" value="PDEase_catalytic_dom"/>
</dbReference>
<evidence type="ECO:0000313" key="5">
    <source>
        <dbReference type="EMBL" id="NXU63475.1"/>
    </source>
</evidence>
<dbReference type="EMBL" id="VZUA01055861">
    <property type="protein sequence ID" value="NXU63475.1"/>
    <property type="molecule type" value="Genomic_DNA"/>
</dbReference>
<feature type="non-terminal residue" evidence="5">
    <location>
        <position position="158"/>
    </location>
</feature>
<protein>
    <submittedName>
        <fullName evidence="5">PDE6B phosphodiesterase</fullName>
    </submittedName>
</protein>
<feature type="coiled-coil region" evidence="3">
    <location>
        <begin position="119"/>
        <end position="153"/>
    </location>
</feature>
<dbReference type="PROSITE" id="PS51845">
    <property type="entry name" value="PDEASE_I_2"/>
    <property type="match status" value="1"/>
</dbReference>
<keyword evidence="1" id="KW-0479">Metal-binding</keyword>
<keyword evidence="6" id="KW-1185">Reference proteome</keyword>
<proteinExistence type="predicted"/>
<dbReference type="GO" id="GO:0004114">
    <property type="term" value="F:3',5'-cyclic-nucleotide phosphodiesterase activity"/>
    <property type="evidence" value="ECO:0007669"/>
    <property type="project" value="InterPro"/>
</dbReference>
<accession>A0A7L3M9R0</accession>
<evidence type="ECO:0000256" key="1">
    <source>
        <dbReference type="ARBA" id="ARBA00022723"/>
    </source>
</evidence>
<dbReference type="GO" id="GO:0007165">
    <property type="term" value="P:signal transduction"/>
    <property type="evidence" value="ECO:0007669"/>
    <property type="project" value="InterPro"/>
</dbReference>
<dbReference type="InterPro" id="IPR036971">
    <property type="entry name" value="PDEase_catalytic_dom_sf"/>
</dbReference>
<dbReference type="OrthoDB" id="546632at2759"/>